<protein>
    <submittedName>
        <fullName evidence="8">Conserved TM helix</fullName>
    </submittedName>
</protein>
<evidence type="ECO:0000256" key="3">
    <source>
        <dbReference type="ARBA" id="ARBA00022692"/>
    </source>
</evidence>
<evidence type="ECO:0000256" key="5">
    <source>
        <dbReference type="ARBA" id="ARBA00023136"/>
    </source>
</evidence>
<accession>A0A1H3YJL7</accession>
<name>A0A1H3YJL7_9EURY</name>
<dbReference type="InterPro" id="IPR006685">
    <property type="entry name" value="MscS_channel_2nd"/>
</dbReference>
<keyword evidence="3 6" id="KW-0812">Transmembrane</keyword>
<comment type="subcellular location">
    <subcellularLocation>
        <location evidence="1">Membrane</location>
        <topology evidence="1">Multi-pass membrane protein</topology>
    </subcellularLocation>
</comment>
<keyword evidence="5 6" id="KW-0472">Membrane</keyword>
<reference evidence="8 9" key="1">
    <citation type="submission" date="2016-10" db="EMBL/GenBank/DDBJ databases">
        <authorList>
            <person name="de Groot N.N."/>
        </authorList>
    </citation>
    <scope>NUCLEOTIDE SEQUENCE [LARGE SCALE GENOMIC DNA]</scope>
    <source>
        <strain evidence="8 9">CGMCC 1.8712</strain>
    </source>
</reference>
<evidence type="ECO:0000313" key="9">
    <source>
        <dbReference type="Proteomes" id="UP000236755"/>
    </source>
</evidence>
<evidence type="ECO:0000256" key="2">
    <source>
        <dbReference type="ARBA" id="ARBA00008017"/>
    </source>
</evidence>
<feature type="transmembrane region" description="Helical" evidence="6">
    <location>
        <begin position="103"/>
        <end position="124"/>
    </location>
</feature>
<organism evidence="8 9">
    <name type="scientific">Haloplanus vescus</name>
    <dbReference type="NCBI Taxonomy" id="555874"/>
    <lineage>
        <taxon>Archaea</taxon>
        <taxon>Methanobacteriati</taxon>
        <taxon>Methanobacteriota</taxon>
        <taxon>Stenosarchaea group</taxon>
        <taxon>Halobacteria</taxon>
        <taxon>Halobacteriales</taxon>
        <taxon>Haloferacaceae</taxon>
        <taxon>Haloplanus</taxon>
    </lineage>
</organism>
<gene>
    <name evidence="8" type="ORF">SAMN04488065_1931</name>
</gene>
<keyword evidence="4 6" id="KW-1133">Transmembrane helix</keyword>
<dbReference type="PANTHER" id="PTHR30221">
    <property type="entry name" value="SMALL-CONDUCTANCE MECHANOSENSITIVE CHANNEL"/>
    <property type="match status" value="1"/>
</dbReference>
<dbReference type="Pfam" id="PF05552">
    <property type="entry name" value="MS_channel_1st_1"/>
    <property type="match status" value="1"/>
</dbReference>
<dbReference type="Gene3D" id="1.10.287.1260">
    <property type="match status" value="1"/>
</dbReference>
<dbReference type="InterPro" id="IPR011014">
    <property type="entry name" value="MscS_channel_TM-2"/>
</dbReference>
<feature type="transmembrane region" description="Helical" evidence="6">
    <location>
        <begin position="169"/>
        <end position="192"/>
    </location>
</feature>
<evidence type="ECO:0000259" key="7">
    <source>
        <dbReference type="Pfam" id="PF00924"/>
    </source>
</evidence>
<dbReference type="InterPro" id="IPR008910">
    <property type="entry name" value="MSC_TM_helix"/>
</dbReference>
<dbReference type="Proteomes" id="UP000236755">
    <property type="component" value="Unassembled WGS sequence"/>
</dbReference>
<dbReference type="GO" id="GO:0016020">
    <property type="term" value="C:membrane"/>
    <property type="evidence" value="ECO:0007669"/>
    <property type="project" value="UniProtKB-SubCell"/>
</dbReference>
<evidence type="ECO:0000256" key="1">
    <source>
        <dbReference type="ARBA" id="ARBA00004141"/>
    </source>
</evidence>
<dbReference type="AlphaFoldDB" id="A0A1H3YJL7"/>
<dbReference type="RefSeq" id="WP_092634322.1">
    <property type="nucleotide sequence ID" value="NZ_FNQT01000002.1"/>
</dbReference>
<sequence>MQGGMLAEIVEAVPLRLWFAFGTLFLGLLFGWVTRVTARRFLQRIGIPAAVEGTAFERTARSVGTSTVDILAAIAGYFVFGIAVFAAVAVAEIEYVAQFWNAVAGFLPQLFVAIVVLIAGILLGDKVELLVSERFRGVKIPQIDVLPLIAKYSIFYLAALIALGQVGVATAALIVLLGAYVFALVFLGGLAFRHLLSAGAVGTYLLLNQPYTIGDEIRVGDVQGIVQEMDLFVTHVEIDGEEYVFPNSKVFAEGFVRIRG</sequence>
<dbReference type="SUPFAM" id="SSF82861">
    <property type="entry name" value="Mechanosensitive channel protein MscS (YggB), transmembrane region"/>
    <property type="match status" value="1"/>
</dbReference>
<dbReference type="STRING" id="555874.SAMN04488065_1931"/>
<proteinExistence type="inferred from homology"/>
<dbReference type="PANTHER" id="PTHR30221:SF20">
    <property type="entry name" value="SMALL-CONDUCTANCE MECHANOSENSITIVE CHANNEL"/>
    <property type="match status" value="1"/>
</dbReference>
<dbReference type="SUPFAM" id="SSF50182">
    <property type="entry name" value="Sm-like ribonucleoproteins"/>
    <property type="match status" value="1"/>
</dbReference>
<comment type="similarity">
    <text evidence="2">Belongs to the MscS (TC 1.A.23) family.</text>
</comment>
<dbReference type="GO" id="GO:0008381">
    <property type="term" value="F:mechanosensitive monoatomic ion channel activity"/>
    <property type="evidence" value="ECO:0007669"/>
    <property type="project" value="InterPro"/>
</dbReference>
<dbReference type="OrthoDB" id="313107at2157"/>
<dbReference type="InterPro" id="IPR023408">
    <property type="entry name" value="MscS_beta-dom_sf"/>
</dbReference>
<feature type="domain" description="Mechanosensitive ion channel MscS" evidence="7">
    <location>
        <begin position="202"/>
        <end position="253"/>
    </location>
</feature>
<evidence type="ECO:0000313" key="8">
    <source>
        <dbReference type="EMBL" id="SEA11809.1"/>
    </source>
</evidence>
<evidence type="ECO:0000256" key="6">
    <source>
        <dbReference type="SAM" id="Phobius"/>
    </source>
</evidence>
<dbReference type="InterPro" id="IPR045275">
    <property type="entry name" value="MscS_archaea/bacteria_type"/>
</dbReference>
<dbReference type="Gene3D" id="2.30.30.60">
    <property type="match status" value="1"/>
</dbReference>
<dbReference type="InterPro" id="IPR010920">
    <property type="entry name" value="LSM_dom_sf"/>
</dbReference>
<feature type="transmembrane region" description="Helical" evidence="6">
    <location>
        <begin position="145"/>
        <end position="163"/>
    </location>
</feature>
<dbReference type="Pfam" id="PF00924">
    <property type="entry name" value="MS_channel_2nd"/>
    <property type="match status" value="1"/>
</dbReference>
<feature type="transmembrane region" description="Helical" evidence="6">
    <location>
        <begin position="70"/>
        <end position="91"/>
    </location>
</feature>
<dbReference type="EMBL" id="FNQT01000002">
    <property type="protein sequence ID" value="SEA11809.1"/>
    <property type="molecule type" value="Genomic_DNA"/>
</dbReference>
<feature type="transmembrane region" description="Helical" evidence="6">
    <location>
        <begin position="15"/>
        <end position="34"/>
    </location>
</feature>
<keyword evidence="9" id="KW-1185">Reference proteome</keyword>
<evidence type="ECO:0000256" key="4">
    <source>
        <dbReference type="ARBA" id="ARBA00022989"/>
    </source>
</evidence>